<gene>
    <name evidence="4" type="ORF">Tco025E_08338</name>
</gene>
<reference evidence="4 5" key="1">
    <citation type="journal article" date="2018" name="BMC Genomics">
        <title>Genomic comparison of Trypanosoma conorhini and Trypanosoma rangeli to Trypanosoma cruzi strains of high and low virulence.</title>
        <authorList>
            <person name="Bradwell K.R."/>
            <person name="Koparde V.N."/>
            <person name="Matveyev A.V."/>
            <person name="Serrano M.G."/>
            <person name="Alves J.M."/>
            <person name="Parikh H."/>
            <person name="Huang B."/>
            <person name="Lee V."/>
            <person name="Espinosa-Alvarez O."/>
            <person name="Ortiz P.A."/>
            <person name="Costa-Martins A.G."/>
            <person name="Teixeira M.M."/>
            <person name="Buck G.A."/>
        </authorList>
    </citation>
    <scope>NUCLEOTIDE SEQUENCE [LARGE SCALE GENOMIC DNA]</scope>
    <source>
        <strain evidence="4 5">025E</strain>
    </source>
</reference>
<keyword evidence="2" id="KW-0812">Transmembrane</keyword>
<dbReference type="OrthoDB" id="252801at2759"/>
<dbReference type="EMBL" id="MKKU01000751">
    <property type="protein sequence ID" value="RNF02866.1"/>
    <property type="molecule type" value="Genomic_DNA"/>
</dbReference>
<dbReference type="InterPro" id="IPR031797">
    <property type="entry name" value="DUF5075"/>
</dbReference>
<dbReference type="PANTHER" id="PTHR35613">
    <property type="entry name" value="C-TYPE LECTIN DOMAIN-CONTAINING PROTEIN"/>
    <property type="match status" value="1"/>
</dbReference>
<feature type="signal peptide" evidence="3">
    <location>
        <begin position="1"/>
        <end position="39"/>
    </location>
</feature>
<protein>
    <submittedName>
        <fullName evidence="4">Uncharacterized protein</fullName>
    </submittedName>
</protein>
<keyword evidence="2" id="KW-0472">Membrane</keyword>
<comment type="caution">
    <text evidence="4">The sequence shown here is derived from an EMBL/GenBank/DDBJ whole genome shotgun (WGS) entry which is preliminary data.</text>
</comment>
<proteinExistence type="predicted"/>
<evidence type="ECO:0000256" key="3">
    <source>
        <dbReference type="SAM" id="SignalP"/>
    </source>
</evidence>
<name>A0A3R7LT70_9TRYP</name>
<dbReference type="Proteomes" id="UP000284403">
    <property type="component" value="Unassembled WGS sequence"/>
</dbReference>
<evidence type="ECO:0000256" key="2">
    <source>
        <dbReference type="SAM" id="Phobius"/>
    </source>
</evidence>
<feature type="transmembrane region" description="Helical" evidence="2">
    <location>
        <begin position="336"/>
        <end position="362"/>
    </location>
</feature>
<feature type="region of interest" description="Disordered" evidence="1">
    <location>
        <begin position="237"/>
        <end position="321"/>
    </location>
</feature>
<accession>A0A3R7LT70</accession>
<keyword evidence="5" id="KW-1185">Reference proteome</keyword>
<keyword evidence="2" id="KW-1133">Transmembrane helix</keyword>
<feature type="compositionally biased region" description="Low complexity" evidence="1">
    <location>
        <begin position="237"/>
        <end position="316"/>
    </location>
</feature>
<evidence type="ECO:0000256" key="1">
    <source>
        <dbReference type="SAM" id="MobiDB-lite"/>
    </source>
</evidence>
<feature type="region of interest" description="Disordered" evidence="1">
    <location>
        <begin position="472"/>
        <end position="496"/>
    </location>
</feature>
<evidence type="ECO:0000313" key="4">
    <source>
        <dbReference type="EMBL" id="RNF02866.1"/>
    </source>
</evidence>
<dbReference type="RefSeq" id="XP_029224733.1">
    <property type="nucleotide sequence ID" value="XM_029375188.1"/>
</dbReference>
<dbReference type="GeneID" id="40321949"/>
<evidence type="ECO:0000313" key="5">
    <source>
        <dbReference type="Proteomes" id="UP000284403"/>
    </source>
</evidence>
<dbReference type="PANTHER" id="PTHR35613:SF2">
    <property type="entry name" value="C-TYPE LECTIN DOMAIN-CONTAINING PROTEIN"/>
    <property type="match status" value="1"/>
</dbReference>
<dbReference type="AlphaFoldDB" id="A0A3R7LT70"/>
<dbReference type="Pfam" id="PF16825">
    <property type="entry name" value="DUF5075"/>
    <property type="match status" value="1"/>
</dbReference>
<feature type="chain" id="PRO_5018525660" evidence="3">
    <location>
        <begin position="40"/>
        <end position="496"/>
    </location>
</feature>
<keyword evidence="3" id="KW-0732">Signal</keyword>
<sequence length="496" mass="53977">MAAGVEMRVRSAARTDGRWEVLLLLLLLLQCLGSHPALAAALEDGHVTVKIKRYFSFPNSEFDKYGGEVSYAKSAMACARSGGYLSADQTPAAHQSITDNLRPTGRRLDALMYTFMGGDAEYSVNTQRCTPGMLTASLGCVYQWNQGAFADPLVRGRGASFYRGSRFNVPGNGPMNGYTPHWAAINPYFGQPYVVSRLRVKHPAETITWHDAADNPRLTPIRAKKLFGVVCEVQDATTTTTTTRPPTTTTTTRPPTTTTTTRPPTTTTTRPPTTTTTTRPPTTTTTRPPTTTTTTRPPTTTTTRPPTTTTTTTRPPANTTKLPPEEVVVPWAQKHWYVLILAVVLPLIAALALIIIICCCCCRGVDESKWVTPMVLREVSGDVRYAANQRRGSGLGSFEDPVFPMCPPREQGNGVLQNSWMTPPAPAAYASPSFGLPSRSSRRRTSSGIFAGVEVPRGDEIAEGWDDASLGNTRELRRDRPSGPVVTWEDTETIGP</sequence>
<organism evidence="4 5">
    <name type="scientific">Trypanosoma conorhini</name>
    <dbReference type="NCBI Taxonomy" id="83891"/>
    <lineage>
        <taxon>Eukaryota</taxon>
        <taxon>Discoba</taxon>
        <taxon>Euglenozoa</taxon>
        <taxon>Kinetoplastea</taxon>
        <taxon>Metakinetoplastina</taxon>
        <taxon>Trypanosomatida</taxon>
        <taxon>Trypanosomatidae</taxon>
        <taxon>Trypanosoma</taxon>
    </lineage>
</organism>